<sequence>MQKYNNISNRTSYSGVIPIPKNPDNCFIFPQEFEYRLNDIYSIQNFRYYTTSNFCLTKNNGKLQVSEVIGVSDSQGIFTKTCSDKGYGNHRGFWYELKQFF</sequence>
<dbReference type="EMBL" id="UGQC01000001">
    <property type="protein sequence ID" value="STZ00128.1"/>
    <property type="molecule type" value="Genomic_DNA"/>
</dbReference>
<proteinExistence type="predicted"/>
<keyword evidence="2" id="KW-1185">Reference proteome</keyword>
<evidence type="ECO:0000313" key="1">
    <source>
        <dbReference type="EMBL" id="STZ00128.1"/>
    </source>
</evidence>
<organism evidence="1 2">
    <name type="scientific">Moraxella lacunata</name>
    <dbReference type="NCBI Taxonomy" id="477"/>
    <lineage>
        <taxon>Bacteria</taxon>
        <taxon>Pseudomonadati</taxon>
        <taxon>Pseudomonadota</taxon>
        <taxon>Gammaproteobacteria</taxon>
        <taxon>Moraxellales</taxon>
        <taxon>Moraxellaceae</taxon>
        <taxon>Moraxella</taxon>
    </lineage>
</organism>
<protein>
    <submittedName>
        <fullName evidence="1">Uncharacterized protein</fullName>
    </submittedName>
</protein>
<evidence type="ECO:0000313" key="2">
    <source>
        <dbReference type="Proteomes" id="UP000254107"/>
    </source>
</evidence>
<name>A0A378QH87_MORLA</name>
<gene>
    <name evidence="1" type="ORF">NCTC7911_01513</name>
</gene>
<dbReference type="AlphaFoldDB" id="A0A378QH87"/>
<reference evidence="1 2" key="1">
    <citation type="submission" date="2018-06" db="EMBL/GenBank/DDBJ databases">
        <authorList>
            <consortium name="Pathogen Informatics"/>
            <person name="Doyle S."/>
        </authorList>
    </citation>
    <scope>NUCLEOTIDE SEQUENCE [LARGE SCALE GENOMIC DNA]</scope>
    <source>
        <strain evidence="1 2">NCTC7911</strain>
    </source>
</reference>
<dbReference type="Proteomes" id="UP000254107">
    <property type="component" value="Unassembled WGS sequence"/>
</dbReference>
<accession>A0A378QH87</accession>